<proteinExistence type="predicted"/>
<dbReference type="SUPFAM" id="SSF103088">
    <property type="entry name" value="OmpA-like"/>
    <property type="match status" value="1"/>
</dbReference>
<evidence type="ECO:0000256" key="3">
    <source>
        <dbReference type="ARBA" id="ARBA00023237"/>
    </source>
</evidence>
<comment type="caution">
    <text evidence="7">The sequence shown here is derived from an EMBL/GenBank/DDBJ whole genome shotgun (WGS) entry which is preliminary data.</text>
</comment>
<dbReference type="Pfam" id="PF07676">
    <property type="entry name" value="PD40"/>
    <property type="match status" value="3"/>
</dbReference>
<dbReference type="Pfam" id="PF00691">
    <property type="entry name" value="OmpA"/>
    <property type="match status" value="1"/>
</dbReference>
<dbReference type="RefSeq" id="WP_323296295.1">
    <property type="nucleotide sequence ID" value="NZ_JAYFUM010000008.1"/>
</dbReference>
<evidence type="ECO:0000256" key="4">
    <source>
        <dbReference type="PROSITE-ProRule" id="PRU00473"/>
    </source>
</evidence>
<dbReference type="PANTHER" id="PTHR30329:SF21">
    <property type="entry name" value="LIPOPROTEIN YIAD-RELATED"/>
    <property type="match status" value="1"/>
</dbReference>
<dbReference type="PROSITE" id="PS51123">
    <property type="entry name" value="OMPA_2"/>
    <property type="match status" value="1"/>
</dbReference>
<dbReference type="InterPro" id="IPR050330">
    <property type="entry name" value="Bact_OuterMem_StrucFunc"/>
</dbReference>
<dbReference type="InterPro" id="IPR006664">
    <property type="entry name" value="OMP_bac"/>
</dbReference>
<evidence type="ECO:0000256" key="2">
    <source>
        <dbReference type="ARBA" id="ARBA00023136"/>
    </source>
</evidence>
<evidence type="ECO:0000313" key="8">
    <source>
        <dbReference type="Proteomes" id="UP001302949"/>
    </source>
</evidence>
<dbReference type="InterPro" id="IPR011042">
    <property type="entry name" value="6-blade_b-propeller_TolB-like"/>
</dbReference>
<name>A0ABU5Q8G3_9BACT</name>
<organism evidence="7 8">
    <name type="scientific">Arcicella rigui</name>
    <dbReference type="NCBI Taxonomy" id="797020"/>
    <lineage>
        <taxon>Bacteria</taxon>
        <taxon>Pseudomonadati</taxon>
        <taxon>Bacteroidota</taxon>
        <taxon>Cytophagia</taxon>
        <taxon>Cytophagales</taxon>
        <taxon>Flectobacillaceae</taxon>
        <taxon>Arcicella</taxon>
    </lineage>
</organism>
<gene>
    <name evidence="7" type="ORF">VB248_08320</name>
</gene>
<dbReference type="InterPro" id="IPR006665">
    <property type="entry name" value="OmpA-like"/>
</dbReference>
<dbReference type="Gene3D" id="2.120.10.30">
    <property type="entry name" value="TolB, C-terminal domain"/>
    <property type="match status" value="1"/>
</dbReference>
<keyword evidence="8" id="KW-1185">Reference proteome</keyword>
<dbReference type="PANTHER" id="PTHR30329">
    <property type="entry name" value="STATOR ELEMENT OF FLAGELLAR MOTOR COMPLEX"/>
    <property type="match status" value="1"/>
</dbReference>
<comment type="subcellular location">
    <subcellularLocation>
        <location evidence="1">Cell outer membrane</location>
    </subcellularLocation>
</comment>
<keyword evidence="3" id="KW-0998">Cell outer membrane</keyword>
<dbReference type="Gene3D" id="3.30.1330.60">
    <property type="entry name" value="OmpA-like domain"/>
    <property type="match status" value="1"/>
</dbReference>
<dbReference type="CDD" id="cd15482">
    <property type="entry name" value="Sialidase_non-viral"/>
    <property type="match status" value="1"/>
</dbReference>
<dbReference type="InterPro" id="IPR036737">
    <property type="entry name" value="OmpA-like_sf"/>
</dbReference>
<evidence type="ECO:0000313" key="7">
    <source>
        <dbReference type="EMBL" id="MEA5139135.1"/>
    </source>
</evidence>
<feature type="region of interest" description="Disordered" evidence="5">
    <location>
        <begin position="984"/>
        <end position="1004"/>
    </location>
</feature>
<feature type="region of interest" description="Disordered" evidence="5">
    <location>
        <begin position="858"/>
        <end position="877"/>
    </location>
</feature>
<dbReference type="PRINTS" id="PR01023">
    <property type="entry name" value="NAFLGMOTY"/>
</dbReference>
<evidence type="ECO:0000259" key="6">
    <source>
        <dbReference type="PROSITE" id="PS51123"/>
    </source>
</evidence>
<dbReference type="Proteomes" id="UP001302949">
    <property type="component" value="Unassembled WGS sequence"/>
</dbReference>
<dbReference type="EMBL" id="JAYFUM010000008">
    <property type="protein sequence ID" value="MEA5139135.1"/>
    <property type="molecule type" value="Genomic_DNA"/>
</dbReference>
<accession>A0ABU5Q8G3</accession>
<sequence length="1004" mass="112127">MKNKKLIRSFAILLFLSFTMIKELSFSQNIKALPAPINTLKFTELSPSISADGKILVFESNRQGEWKLFESRKNGNTWSLPVAISKIGTNNFEKAPFGAPCLSYDGNTIFFSGNGKDSGGHEDIYFSVRDSTGWSAPKNIGGAINTIDEESFPSLSADGQSLYFARAKYPTSTKAEQRCYKIMVAKRKADGTWEKAVELPSNINAGCEQAPRIMLDGSTLIFSSIRKGGKGGFDLYKTQLQNDGTWSNPVALDNLNTPKSEQMIASPACGDFSYFAKEGDIYVAPLISDPLVLFELSVKDSLTKKAINTPVSIFETSASQQLLTILSSSESNGKYLAYLSARGKFLIEINEKDYTLTKQIIDLSSKKDCEKIVVDMLLSKKPAPKNTLTQEVIVTAPAPIKNPTNNTTSNNTATKDSKVMTLNFTAFNKVTNEQMSAEFIVTSENTGEVYKGRTQQANDFFSIPLTRKDILKVQVKAEGYADGNSTIEIKDLNKGHHDYAIPMVVDRYPLTIKVIDAETKDAIKDATIKIVDLDASEVKNATARPQSNDYVANLKISSRYEFILNAEDYIELKEKVEKAPAGNSINFMLYKNSIPITFEVIDNETEKPVKAFIDIKLEKLRRNILFKNETKARVRVTTQEVFTVETSALKYVTKHSTFNMPDFDATKKYEYTIHIEKAMTLLTIKPKNRITKEAVVPDKIIVTNLSNINNKAKIDHLSNGDALLSLNPEDKYHLEIRANGYDVFEQDLSKINQAELECLLIPIQKQKGIYLTAIDSTSGKPLEATFLLSTTKTKKNYTVSTNSRLPESFLALENKDEYEVEITAKDYHVKKVTFKYTPTKNPMLYTMMLVKIPTQVTKKESPSNVTPPPTTAPKVQKSIDGSNVQNLSTIEKGQSVVLDKVYFEQSSFILQKESYAELDKLVGLLQKDTQIKIEIGGHTDNIGDSRLNLALSENRARVIYNYLVSKGIAESRLFFKGYGSTKPVAPNDTEENKKKNRRVELTIQ</sequence>
<dbReference type="CDD" id="cd07185">
    <property type="entry name" value="OmpA_C-like"/>
    <property type="match status" value="1"/>
</dbReference>
<evidence type="ECO:0000256" key="1">
    <source>
        <dbReference type="ARBA" id="ARBA00004442"/>
    </source>
</evidence>
<dbReference type="SUPFAM" id="SSF82171">
    <property type="entry name" value="DPP6 N-terminal domain-like"/>
    <property type="match status" value="1"/>
</dbReference>
<dbReference type="InterPro" id="IPR011659">
    <property type="entry name" value="WD40"/>
</dbReference>
<feature type="domain" description="OmpA-like" evidence="6">
    <location>
        <begin position="890"/>
        <end position="1004"/>
    </location>
</feature>
<dbReference type="PRINTS" id="PR01021">
    <property type="entry name" value="OMPADOMAIN"/>
</dbReference>
<reference evidence="7 8" key="1">
    <citation type="submission" date="2023-12" db="EMBL/GenBank/DDBJ databases">
        <title>Novel species of the genus Arcicella isolated from rivers.</title>
        <authorList>
            <person name="Lu H."/>
        </authorList>
    </citation>
    <scope>NUCLEOTIDE SEQUENCE [LARGE SCALE GENOMIC DNA]</scope>
    <source>
        <strain evidence="7 8">KCTC 23307</strain>
    </source>
</reference>
<protein>
    <submittedName>
        <fullName evidence="7">OmpA family protein</fullName>
    </submittedName>
</protein>
<evidence type="ECO:0000256" key="5">
    <source>
        <dbReference type="SAM" id="MobiDB-lite"/>
    </source>
</evidence>
<keyword evidence="2 4" id="KW-0472">Membrane</keyword>